<feature type="transmembrane region" description="Helical" evidence="6">
    <location>
        <begin position="72"/>
        <end position="90"/>
    </location>
</feature>
<proteinExistence type="predicted"/>
<evidence type="ECO:0000256" key="6">
    <source>
        <dbReference type="SAM" id="Phobius"/>
    </source>
</evidence>
<keyword evidence="3 6" id="KW-0812">Transmembrane</keyword>
<feature type="transmembrane region" description="Helical" evidence="6">
    <location>
        <begin position="150"/>
        <end position="175"/>
    </location>
</feature>
<dbReference type="Pfam" id="PF01810">
    <property type="entry name" value="LysE"/>
    <property type="match status" value="1"/>
</dbReference>
<dbReference type="STRING" id="343013.SAMN04489707_103023"/>
<gene>
    <name evidence="7" type="ORF">SAMN04489707_103023</name>
</gene>
<reference evidence="7 8" key="1">
    <citation type="submission" date="2016-10" db="EMBL/GenBank/DDBJ databases">
        <authorList>
            <person name="de Groot N.N."/>
        </authorList>
    </citation>
    <scope>NUCLEOTIDE SEQUENCE [LARGE SCALE GENOMIC DNA]</scope>
    <source>
        <strain evidence="7 8">R-24608</strain>
    </source>
</reference>
<protein>
    <submittedName>
        <fullName evidence="7">Threonine/homoserine/homoserine lactone efflux protein</fullName>
    </submittedName>
</protein>
<dbReference type="Proteomes" id="UP000183656">
    <property type="component" value="Unassembled WGS sequence"/>
</dbReference>
<dbReference type="InterPro" id="IPR001123">
    <property type="entry name" value="LeuE-type"/>
</dbReference>
<accession>A0A1I7JSS2</accession>
<keyword evidence="2" id="KW-1003">Cell membrane</keyword>
<dbReference type="GO" id="GO:0033228">
    <property type="term" value="P:cysteine export across plasma membrane"/>
    <property type="evidence" value="ECO:0007669"/>
    <property type="project" value="TreeGrafter"/>
</dbReference>
<dbReference type="GO" id="GO:0015171">
    <property type="term" value="F:amino acid transmembrane transporter activity"/>
    <property type="evidence" value="ECO:0007669"/>
    <property type="project" value="TreeGrafter"/>
</dbReference>
<dbReference type="EMBL" id="FPBX01000030">
    <property type="protein sequence ID" value="SFU88198.1"/>
    <property type="molecule type" value="Genomic_DNA"/>
</dbReference>
<sequence>MTSLFSLLLAMAGFSLVGAITPGPVNVLALRHGSQARRRVALGYVLGASASYAAVVWCMGQGAQWLVDGLPGLAPLAQWLCAAYLLWLAWQLARAPVEGCALQAAQAVPPWRAFAQGATVQVLNPKAWLVALSGVGLFVLPQGEGSGAALAWYCTVSLAACLLGVGCWAVVGRVLVRWLGTGARQRLFQRALALLLVASVLGMLA</sequence>
<feature type="transmembrane region" description="Helical" evidence="6">
    <location>
        <begin position="43"/>
        <end position="60"/>
    </location>
</feature>
<evidence type="ECO:0000256" key="4">
    <source>
        <dbReference type="ARBA" id="ARBA00022989"/>
    </source>
</evidence>
<keyword evidence="5 6" id="KW-0472">Membrane</keyword>
<organism evidence="7 8">
    <name type="scientific">Paenacidovorax caeni</name>
    <dbReference type="NCBI Taxonomy" id="343013"/>
    <lineage>
        <taxon>Bacteria</taxon>
        <taxon>Pseudomonadati</taxon>
        <taxon>Pseudomonadota</taxon>
        <taxon>Betaproteobacteria</taxon>
        <taxon>Burkholderiales</taxon>
        <taxon>Comamonadaceae</taxon>
        <taxon>Paenacidovorax</taxon>
    </lineage>
</organism>
<evidence type="ECO:0000313" key="7">
    <source>
        <dbReference type="EMBL" id="SFU88198.1"/>
    </source>
</evidence>
<dbReference type="AlphaFoldDB" id="A0A1I7JSS2"/>
<evidence type="ECO:0000256" key="1">
    <source>
        <dbReference type="ARBA" id="ARBA00004651"/>
    </source>
</evidence>
<dbReference type="GO" id="GO:0005886">
    <property type="term" value="C:plasma membrane"/>
    <property type="evidence" value="ECO:0007669"/>
    <property type="project" value="UniProtKB-SubCell"/>
</dbReference>
<dbReference type="PANTHER" id="PTHR30086">
    <property type="entry name" value="ARGININE EXPORTER PROTEIN ARGO"/>
    <property type="match status" value="1"/>
</dbReference>
<keyword evidence="8" id="KW-1185">Reference proteome</keyword>
<keyword evidence="4 6" id="KW-1133">Transmembrane helix</keyword>
<evidence type="ECO:0000256" key="2">
    <source>
        <dbReference type="ARBA" id="ARBA00022475"/>
    </source>
</evidence>
<name>A0A1I7JSS2_9BURK</name>
<comment type="subcellular location">
    <subcellularLocation>
        <location evidence="1">Cell membrane</location>
        <topology evidence="1">Multi-pass membrane protein</topology>
    </subcellularLocation>
</comment>
<evidence type="ECO:0000313" key="8">
    <source>
        <dbReference type="Proteomes" id="UP000183656"/>
    </source>
</evidence>
<evidence type="ECO:0000256" key="3">
    <source>
        <dbReference type="ARBA" id="ARBA00022692"/>
    </source>
</evidence>
<dbReference type="PANTHER" id="PTHR30086:SF20">
    <property type="entry name" value="ARGININE EXPORTER PROTEIN ARGO-RELATED"/>
    <property type="match status" value="1"/>
</dbReference>
<evidence type="ECO:0000256" key="5">
    <source>
        <dbReference type="ARBA" id="ARBA00023136"/>
    </source>
</evidence>
<feature type="transmembrane region" description="Helical" evidence="6">
    <location>
        <begin position="187"/>
        <end position="204"/>
    </location>
</feature>